<dbReference type="SUPFAM" id="SSF53474">
    <property type="entry name" value="alpha/beta-Hydrolases"/>
    <property type="match status" value="1"/>
</dbReference>
<gene>
    <name evidence="4" type="ORF">FBUS_11000</name>
</gene>
<evidence type="ECO:0000256" key="1">
    <source>
        <dbReference type="ARBA" id="ARBA00038097"/>
    </source>
</evidence>
<evidence type="ECO:0000313" key="5">
    <source>
        <dbReference type="Proteomes" id="UP000728185"/>
    </source>
</evidence>
<evidence type="ECO:0000313" key="4">
    <source>
        <dbReference type="EMBL" id="KAA0194623.1"/>
    </source>
</evidence>
<dbReference type="GO" id="GO:0005811">
    <property type="term" value="C:lipid droplet"/>
    <property type="evidence" value="ECO:0007669"/>
    <property type="project" value="TreeGrafter"/>
</dbReference>
<protein>
    <submittedName>
        <fullName evidence="4">Abhydrolase domain-containing protein 4</fullName>
    </submittedName>
</protein>
<dbReference type="EMBL" id="LUCM01004238">
    <property type="protein sequence ID" value="KAA0194623.1"/>
    <property type="molecule type" value="Genomic_DNA"/>
</dbReference>
<dbReference type="GO" id="GO:0005739">
    <property type="term" value="C:mitochondrion"/>
    <property type="evidence" value="ECO:0007669"/>
    <property type="project" value="TreeGrafter"/>
</dbReference>
<reference evidence="4" key="1">
    <citation type="submission" date="2019-05" db="EMBL/GenBank/DDBJ databases">
        <title>Annotation for the trematode Fasciolopsis buski.</title>
        <authorList>
            <person name="Choi Y.-J."/>
        </authorList>
    </citation>
    <scope>NUCLEOTIDE SEQUENCE</scope>
    <source>
        <strain evidence="4">HT</strain>
        <tissue evidence="4">Whole worm</tissue>
    </source>
</reference>
<dbReference type="GO" id="GO:0052689">
    <property type="term" value="F:carboxylic ester hydrolase activity"/>
    <property type="evidence" value="ECO:0007669"/>
    <property type="project" value="TreeGrafter"/>
</dbReference>
<dbReference type="InterPro" id="IPR029058">
    <property type="entry name" value="AB_hydrolase_fold"/>
</dbReference>
<comment type="similarity">
    <text evidence="1">Belongs to the peptidase S33 family. ABHD4/ABHD5 subfamily.</text>
</comment>
<accession>A0A8E0VKK0</accession>
<sequence length="327" mass="37168">MSPGPFNPDYSTDDNPIPLWMRWIRTSPTLLLEAEERLLKSKTILLVFHVEGIQGCLESSFVPIFQGRCHIRTLVARNYPDMKTGDESKTRREESNFPLVMIHGFASGCGLWCKNLDALAKHRPVYVFDLLGFGRSSRPEFPNDPEEAEKQFINSVEEWRAAMKLEKFILLGHSLGGYIATSYAISHPNRVLHLVLDDPWGFFGLPPDGKWTPKGNRKSWLPTIIANALRNTNPLSVLRGFGPMGRRLIHHVRQDIRSMYDQRNPLIGEVNVPKFCVHLSLFMLLTSLISLFEAVVSTFLFALLGVVNSFLCIWFAGQISNEVRKTE</sequence>
<dbReference type="PANTHER" id="PTHR42886:SF29">
    <property type="entry name" value="PUMMELIG, ISOFORM A"/>
    <property type="match status" value="1"/>
</dbReference>
<dbReference type="Pfam" id="PF00561">
    <property type="entry name" value="Abhydrolase_1"/>
    <property type="match status" value="1"/>
</dbReference>
<dbReference type="InterPro" id="IPR000073">
    <property type="entry name" value="AB_hydrolase_1"/>
</dbReference>
<evidence type="ECO:0000256" key="2">
    <source>
        <dbReference type="SAM" id="Phobius"/>
    </source>
</evidence>
<keyword evidence="5" id="KW-1185">Reference proteome</keyword>
<dbReference type="Gene3D" id="3.40.50.1820">
    <property type="entry name" value="alpha/beta hydrolase"/>
    <property type="match status" value="1"/>
</dbReference>
<dbReference type="GO" id="GO:0042171">
    <property type="term" value="F:lysophosphatidic acid acyltransferase activity"/>
    <property type="evidence" value="ECO:0007669"/>
    <property type="project" value="TreeGrafter"/>
</dbReference>
<proteinExistence type="inferred from homology"/>
<comment type="caution">
    <text evidence="4">The sequence shown here is derived from an EMBL/GenBank/DDBJ whole genome shotgun (WGS) entry which is preliminary data.</text>
</comment>
<evidence type="ECO:0000259" key="3">
    <source>
        <dbReference type="Pfam" id="PF00561"/>
    </source>
</evidence>
<keyword evidence="2" id="KW-1133">Transmembrane helix</keyword>
<dbReference type="PANTHER" id="PTHR42886">
    <property type="entry name" value="RE40534P-RELATED"/>
    <property type="match status" value="1"/>
</dbReference>
<keyword evidence="2" id="KW-0812">Transmembrane</keyword>
<dbReference type="GO" id="GO:0006654">
    <property type="term" value="P:phosphatidic acid biosynthetic process"/>
    <property type="evidence" value="ECO:0007669"/>
    <property type="project" value="TreeGrafter"/>
</dbReference>
<name>A0A8E0VKK0_9TREM</name>
<organism evidence="4 5">
    <name type="scientific">Fasciolopsis buskii</name>
    <dbReference type="NCBI Taxonomy" id="27845"/>
    <lineage>
        <taxon>Eukaryota</taxon>
        <taxon>Metazoa</taxon>
        <taxon>Spiralia</taxon>
        <taxon>Lophotrochozoa</taxon>
        <taxon>Platyhelminthes</taxon>
        <taxon>Trematoda</taxon>
        <taxon>Digenea</taxon>
        <taxon>Plagiorchiida</taxon>
        <taxon>Echinostomata</taxon>
        <taxon>Echinostomatoidea</taxon>
        <taxon>Fasciolidae</taxon>
        <taxon>Fasciolopsis</taxon>
    </lineage>
</organism>
<dbReference type="OrthoDB" id="7457040at2759"/>
<dbReference type="GO" id="GO:0055088">
    <property type="term" value="P:lipid homeostasis"/>
    <property type="evidence" value="ECO:0007669"/>
    <property type="project" value="TreeGrafter"/>
</dbReference>
<dbReference type="Proteomes" id="UP000728185">
    <property type="component" value="Unassembled WGS sequence"/>
</dbReference>
<dbReference type="PRINTS" id="PR00111">
    <property type="entry name" value="ABHYDROLASE"/>
</dbReference>
<feature type="transmembrane region" description="Helical" evidence="2">
    <location>
        <begin position="298"/>
        <end position="317"/>
    </location>
</feature>
<dbReference type="AlphaFoldDB" id="A0A8E0VKK0"/>
<feature type="domain" description="AB hydrolase-1" evidence="3">
    <location>
        <begin position="98"/>
        <end position="205"/>
    </location>
</feature>
<keyword evidence="2" id="KW-0472">Membrane</keyword>